<name>A0ACB9LY68_BAUVA</name>
<dbReference type="Proteomes" id="UP000828941">
    <property type="component" value="Chromosome 10"/>
</dbReference>
<comment type="caution">
    <text evidence="1">The sequence shown here is derived from an EMBL/GenBank/DDBJ whole genome shotgun (WGS) entry which is preliminary data.</text>
</comment>
<gene>
    <name evidence="1" type="ORF">L6164_024576</name>
</gene>
<keyword evidence="2" id="KW-1185">Reference proteome</keyword>
<reference evidence="1 2" key="1">
    <citation type="journal article" date="2022" name="DNA Res.">
        <title>Chromosomal-level genome assembly of the orchid tree Bauhinia variegata (Leguminosae; Cercidoideae) supports the allotetraploid origin hypothesis of Bauhinia.</title>
        <authorList>
            <person name="Zhong Y."/>
            <person name="Chen Y."/>
            <person name="Zheng D."/>
            <person name="Pang J."/>
            <person name="Liu Y."/>
            <person name="Luo S."/>
            <person name="Meng S."/>
            <person name="Qian L."/>
            <person name="Wei D."/>
            <person name="Dai S."/>
            <person name="Zhou R."/>
        </authorList>
    </citation>
    <scope>NUCLEOTIDE SEQUENCE [LARGE SCALE GENOMIC DNA]</scope>
    <source>
        <strain evidence="1">BV-YZ2020</strain>
    </source>
</reference>
<protein>
    <submittedName>
        <fullName evidence="1">Uncharacterized protein</fullName>
    </submittedName>
</protein>
<organism evidence="1 2">
    <name type="scientific">Bauhinia variegata</name>
    <name type="common">Purple orchid tree</name>
    <name type="synonym">Phanera variegata</name>
    <dbReference type="NCBI Taxonomy" id="167791"/>
    <lineage>
        <taxon>Eukaryota</taxon>
        <taxon>Viridiplantae</taxon>
        <taxon>Streptophyta</taxon>
        <taxon>Embryophyta</taxon>
        <taxon>Tracheophyta</taxon>
        <taxon>Spermatophyta</taxon>
        <taxon>Magnoliopsida</taxon>
        <taxon>eudicotyledons</taxon>
        <taxon>Gunneridae</taxon>
        <taxon>Pentapetalae</taxon>
        <taxon>rosids</taxon>
        <taxon>fabids</taxon>
        <taxon>Fabales</taxon>
        <taxon>Fabaceae</taxon>
        <taxon>Cercidoideae</taxon>
        <taxon>Cercideae</taxon>
        <taxon>Bauhiniinae</taxon>
        <taxon>Bauhinia</taxon>
    </lineage>
</organism>
<evidence type="ECO:0000313" key="1">
    <source>
        <dbReference type="EMBL" id="KAI4316611.1"/>
    </source>
</evidence>
<dbReference type="EMBL" id="CM039435">
    <property type="protein sequence ID" value="KAI4316611.1"/>
    <property type="molecule type" value="Genomic_DNA"/>
</dbReference>
<proteinExistence type="predicted"/>
<accession>A0ACB9LY68</accession>
<evidence type="ECO:0000313" key="2">
    <source>
        <dbReference type="Proteomes" id="UP000828941"/>
    </source>
</evidence>
<sequence length="252" mass="29024">MNHFVCGTSTFHKEEDDPFFASPSRKSQKKSFYRSHSKKTNPYSTRGLDKFSALLADLDERRQKIYSQMNPQDASVVRFVYTNSDEVVPVVIKVRKKDEKHKKEEIKDRHVKTYSEAIPMDKPSIDQPSAAVEESKQPKLDTEKKKRSSWNMSLWDTWRRPSLNLPLILILILLLLTVFGRSAATLCICIVWYAVPALKDSSKSTRSKKKKDYARRHSEKKMVTDGLLSPRISNSGALKDKSPTKHGHQKSW</sequence>